<evidence type="ECO:0000313" key="1">
    <source>
        <dbReference type="EMBL" id="SFH14596.1"/>
    </source>
</evidence>
<dbReference type="Proteomes" id="UP000199229">
    <property type="component" value="Unassembled WGS sequence"/>
</dbReference>
<dbReference type="RefSeq" id="WP_091975513.1">
    <property type="nucleotide sequence ID" value="NZ_FOPM01000052.1"/>
</dbReference>
<proteinExistence type="predicted"/>
<organism evidence="1 2">
    <name type="scientific">Methylobacterium gossipiicola</name>
    <dbReference type="NCBI Taxonomy" id="582675"/>
    <lineage>
        <taxon>Bacteria</taxon>
        <taxon>Pseudomonadati</taxon>
        <taxon>Pseudomonadota</taxon>
        <taxon>Alphaproteobacteria</taxon>
        <taxon>Hyphomicrobiales</taxon>
        <taxon>Methylobacteriaceae</taxon>
        <taxon>Methylobacterium</taxon>
    </lineage>
</organism>
<name>A0A1I2XPG9_9HYPH</name>
<gene>
    <name evidence="1" type="ORF">SAMN05192565_1522</name>
</gene>
<sequence length="442" mass="45841">MPQIFRIQGQQPVQQSTLGDGIGKLGDALFGGDPAKQELLRQKAIEAQRLNEGNEAFQAGLRNAETSPDEMAALAAGSGRSGKELGEFSRYLNATKFGASDPRTSGAQIAAGQGLGDTFVGASMNDATTRRGQDVAAATSRANNAAQVGEQRYQFDNTPTNVLNDQGQSTVARRSESYGRAAPEQLGVVQGNAARNALTAGGGQIPDSTNAATKQFIGAERADATPEIVRMQAARDAQPAGSQNRAELDGAIRAKSISAGGEGTYDKVSNEALAKTNIGIQNDASSSTQREAMLNTMENLVLSGRVSSGAGSPYILAGKQLAAQLGVPLDGVADTEVFRAISGKMLIDLAPNGSLGGGLSNGDRVALVQQILGMANTPKGNLKIIGMLKQLERRKRDGAGWAAEYKAGHNGRLDGGWQAYSQQRAEASPLFGRSAGGAGPGR</sequence>
<evidence type="ECO:0000313" key="2">
    <source>
        <dbReference type="Proteomes" id="UP000199229"/>
    </source>
</evidence>
<accession>A0A1I2XPG9</accession>
<protein>
    <submittedName>
        <fullName evidence="1">Uncharacterized protein</fullName>
    </submittedName>
</protein>
<dbReference type="AlphaFoldDB" id="A0A1I2XPG9"/>
<dbReference type="EMBL" id="FOPM01000052">
    <property type="protein sequence ID" value="SFH14596.1"/>
    <property type="molecule type" value="Genomic_DNA"/>
</dbReference>
<dbReference type="OrthoDB" id="8457890at2"/>
<reference evidence="2" key="1">
    <citation type="submission" date="2016-10" db="EMBL/GenBank/DDBJ databases">
        <authorList>
            <person name="Varghese N."/>
            <person name="Submissions S."/>
        </authorList>
    </citation>
    <scope>NUCLEOTIDE SEQUENCE [LARGE SCALE GENOMIC DNA]</scope>
    <source>
        <strain evidence="2">Gh-105</strain>
    </source>
</reference>
<dbReference type="STRING" id="582675.SAMN05192565_1522"/>
<keyword evidence="2" id="KW-1185">Reference proteome</keyword>